<protein>
    <submittedName>
        <fullName evidence="2">Uncharacterized protein</fullName>
    </submittedName>
</protein>
<evidence type="ECO:0000256" key="1">
    <source>
        <dbReference type="SAM" id="MobiDB-lite"/>
    </source>
</evidence>
<dbReference type="AlphaFoldDB" id="A0AAV9IUJ5"/>
<accession>A0AAV9IUJ5</accession>
<feature type="compositionally biased region" description="Low complexity" evidence="1">
    <location>
        <begin position="36"/>
        <end position="71"/>
    </location>
</feature>
<sequence>MVLGGGREFIPGNAVGASVPASNALAAATATVAATTGSMGSSSCESHPTSRSSSTASMRPSRSRSRSPSPSGCGGSAMGSRARDSSPGALRRLTAVPELRCPRPRRPLACFAAAAATDMAPSVTSLPLSGAAAATNAAATAFDSSRPPTGVEAWRGSGVRRGSPQPAATSLSRVGSGAALRPMTPPPSSSSTNAAATPSEWCAWQSTFRVDESAEMESPALPPRISASHAHAVPIPSTASASPLLVRYYGNWAFGTPTKVGEIGVSPPVRAPNPQCRDVRFQPPGK</sequence>
<evidence type="ECO:0000313" key="3">
    <source>
        <dbReference type="Proteomes" id="UP001301350"/>
    </source>
</evidence>
<feature type="region of interest" description="Disordered" evidence="1">
    <location>
        <begin position="140"/>
        <end position="197"/>
    </location>
</feature>
<evidence type="ECO:0000313" key="2">
    <source>
        <dbReference type="EMBL" id="KAK4535751.1"/>
    </source>
</evidence>
<dbReference type="Proteomes" id="UP001301350">
    <property type="component" value="Unassembled WGS sequence"/>
</dbReference>
<keyword evidence="3" id="KW-1185">Reference proteome</keyword>
<name>A0AAV9IUJ5_CYACA</name>
<feature type="region of interest" description="Disordered" evidence="1">
    <location>
        <begin position="266"/>
        <end position="286"/>
    </location>
</feature>
<proteinExistence type="predicted"/>
<dbReference type="EMBL" id="JANCYW010000006">
    <property type="protein sequence ID" value="KAK4535751.1"/>
    <property type="molecule type" value="Genomic_DNA"/>
</dbReference>
<organism evidence="2 3">
    <name type="scientific">Cyanidium caldarium</name>
    <name type="common">Red alga</name>
    <dbReference type="NCBI Taxonomy" id="2771"/>
    <lineage>
        <taxon>Eukaryota</taxon>
        <taxon>Rhodophyta</taxon>
        <taxon>Bangiophyceae</taxon>
        <taxon>Cyanidiales</taxon>
        <taxon>Cyanidiaceae</taxon>
        <taxon>Cyanidium</taxon>
    </lineage>
</organism>
<comment type="caution">
    <text evidence="2">The sequence shown here is derived from an EMBL/GenBank/DDBJ whole genome shotgun (WGS) entry which is preliminary data.</text>
</comment>
<reference evidence="2 3" key="1">
    <citation type="submission" date="2022-07" db="EMBL/GenBank/DDBJ databases">
        <title>Genome-wide signatures of adaptation to extreme environments.</title>
        <authorList>
            <person name="Cho C.H."/>
            <person name="Yoon H.S."/>
        </authorList>
    </citation>
    <scope>NUCLEOTIDE SEQUENCE [LARGE SCALE GENOMIC DNA]</scope>
    <source>
        <strain evidence="2 3">DBV 063 E5</strain>
    </source>
</reference>
<feature type="region of interest" description="Disordered" evidence="1">
    <location>
        <begin position="36"/>
        <end position="90"/>
    </location>
</feature>
<gene>
    <name evidence="2" type="ORF">CDCA_CDCA06G1776</name>
</gene>